<dbReference type="Proteomes" id="UP001165960">
    <property type="component" value="Unassembled WGS sequence"/>
</dbReference>
<evidence type="ECO:0000313" key="2">
    <source>
        <dbReference type="Proteomes" id="UP001165960"/>
    </source>
</evidence>
<name>A0ACC2RH19_9FUNG</name>
<gene>
    <name evidence="1" type="ORF">DSO57_1025746</name>
</gene>
<proteinExistence type="predicted"/>
<protein>
    <submittedName>
        <fullName evidence="1">Uncharacterized protein</fullName>
    </submittedName>
</protein>
<accession>A0ACC2RH19</accession>
<sequence length="77" mass="8442">MEDTDDPQANQGREKYPGICKVVFAHYPKDEKLGISQLSLSPFARNPEDVGTCQNVSMGSATVEPSCVWGRSQEITP</sequence>
<organism evidence="1 2">
    <name type="scientific">Entomophthora muscae</name>
    <dbReference type="NCBI Taxonomy" id="34485"/>
    <lineage>
        <taxon>Eukaryota</taxon>
        <taxon>Fungi</taxon>
        <taxon>Fungi incertae sedis</taxon>
        <taxon>Zoopagomycota</taxon>
        <taxon>Entomophthoromycotina</taxon>
        <taxon>Entomophthoromycetes</taxon>
        <taxon>Entomophthorales</taxon>
        <taxon>Entomophthoraceae</taxon>
        <taxon>Entomophthora</taxon>
    </lineage>
</organism>
<comment type="caution">
    <text evidence="1">The sequence shown here is derived from an EMBL/GenBank/DDBJ whole genome shotgun (WGS) entry which is preliminary data.</text>
</comment>
<reference evidence="1" key="1">
    <citation type="submission" date="2022-04" db="EMBL/GenBank/DDBJ databases">
        <title>Genome of the entomopathogenic fungus Entomophthora muscae.</title>
        <authorList>
            <person name="Elya C."/>
            <person name="Lovett B.R."/>
            <person name="Lee E."/>
            <person name="Macias A.M."/>
            <person name="Hajek A.E."/>
            <person name="De Bivort B.L."/>
            <person name="Kasson M.T."/>
            <person name="De Fine Licht H.H."/>
            <person name="Stajich J.E."/>
        </authorList>
    </citation>
    <scope>NUCLEOTIDE SEQUENCE</scope>
    <source>
        <strain evidence="1">Berkeley</strain>
    </source>
</reference>
<evidence type="ECO:0000313" key="1">
    <source>
        <dbReference type="EMBL" id="KAJ9049324.1"/>
    </source>
</evidence>
<dbReference type="EMBL" id="QTSX02007246">
    <property type="protein sequence ID" value="KAJ9049324.1"/>
    <property type="molecule type" value="Genomic_DNA"/>
</dbReference>
<keyword evidence="2" id="KW-1185">Reference proteome</keyword>